<sequence>MTKPTPWGASTGHGDEPAGAVRAASTAAQGSTADAHRAEARARRWGERRAAASVVLRGARDRAGELRTAPRLIGKWGYIFAAGGAIITFVLMFQHWIIAQGPDGTAAATPFGKIDSSTRYLSVWSSQGPQPTANLTGWWALLASTAIAVTVAAVAVYIVTDSPKFARIATGASAVSAAFVVMSVLYLAIRQKNLKAMTNRRWDLGGQVGSWINWAFNDGTKPVAGLNQVEYVASGTFTTAAIVAVVLAVSSAVVAIAALPRSTSGSTWIPLRVSITRATTARRTTGSHISPPDAAPDSAATPRPDRPAGADSPTAADTSDNSGPRESGTETSNQ</sequence>
<feature type="transmembrane region" description="Helical" evidence="2">
    <location>
        <begin position="138"/>
        <end position="159"/>
    </location>
</feature>
<dbReference type="EMBL" id="JAAXOT010000001">
    <property type="protein sequence ID" value="NKY54669.1"/>
    <property type="molecule type" value="Genomic_DNA"/>
</dbReference>
<evidence type="ECO:0000313" key="3">
    <source>
        <dbReference type="EMBL" id="NKY54669.1"/>
    </source>
</evidence>
<evidence type="ECO:0000256" key="2">
    <source>
        <dbReference type="SAM" id="Phobius"/>
    </source>
</evidence>
<gene>
    <name evidence="3" type="ORF">HGA15_00540</name>
</gene>
<keyword evidence="2" id="KW-0472">Membrane</keyword>
<feature type="compositionally biased region" description="Low complexity" evidence="1">
    <location>
        <begin position="280"/>
        <end position="302"/>
    </location>
</feature>
<organism evidence="3 4">
    <name type="scientific">Nocardia flavorosea</name>
    <dbReference type="NCBI Taxonomy" id="53429"/>
    <lineage>
        <taxon>Bacteria</taxon>
        <taxon>Bacillati</taxon>
        <taxon>Actinomycetota</taxon>
        <taxon>Actinomycetes</taxon>
        <taxon>Mycobacteriales</taxon>
        <taxon>Nocardiaceae</taxon>
        <taxon>Nocardia</taxon>
    </lineage>
</organism>
<comment type="caution">
    <text evidence="3">The sequence shown here is derived from an EMBL/GenBank/DDBJ whole genome shotgun (WGS) entry which is preliminary data.</text>
</comment>
<feature type="compositionally biased region" description="Polar residues" evidence="1">
    <location>
        <begin position="315"/>
        <end position="334"/>
    </location>
</feature>
<dbReference type="Proteomes" id="UP000570678">
    <property type="component" value="Unassembled WGS sequence"/>
</dbReference>
<feature type="transmembrane region" description="Helical" evidence="2">
    <location>
        <begin position="237"/>
        <end position="259"/>
    </location>
</feature>
<keyword evidence="4" id="KW-1185">Reference proteome</keyword>
<evidence type="ECO:0000256" key="1">
    <source>
        <dbReference type="SAM" id="MobiDB-lite"/>
    </source>
</evidence>
<dbReference type="RefSeq" id="WP_157116180.1">
    <property type="nucleotide sequence ID" value="NZ_JAAXOT010000001.1"/>
</dbReference>
<accession>A0A846YCY1</accession>
<dbReference type="AlphaFoldDB" id="A0A846YCY1"/>
<evidence type="ECO:0000313" key="4">
    <source>
        <dbReference type="Proteomes" id="UP000570678"/>
    </source>
</evidence>
<feature type="transmembrane region" description="Helical" evidence="2">
    <location>
        <begin position="76"/>
        <end position="97"/>
    </location>
</feature>
<name>A0A846YCY1_9NOCA</name>
<feature type="transmembrane region" description="Helical" evidence="2">
    <location>
        <begin position="171"/>
        <end position="189"/>
    </location>
</feature>
<keyword evidence="2" id="KW-1133">Transmembrane helix</keyword>
<feature type="region of interest" description="Disordered" evidence="1">
    <location>
        <begin position="280"/>
        <end position="334"/>
    </location>
</feature>
<feature type="region of interest" description="Disordered" evidence="1">
    <location>
        <begin position="1"/>
        <end position="39"/>
    </location>
</feature>
<keyword evidence="2" id="KW-0812">Transmembrane</keyword>
<protein>
    <submittedName>
        <fullName evidence="3">Uncharacterized protein</fullName>
    </submittedName>
</protein>
<reference evidence="3 4" key="1">
    <citation type="submission" date="2020-04" db="EMBL/GenBank/DDBJ databases">
        <title>MicrobeNet Type strains.</title>
        <authorList>
            <person name="Nicholson A.C."/>
        </authorList>
    </citation>
    <scope>NUCLEOTIDE SEQUENCE [LARGE SCALE GENOMIC DNA]</scope>
    <source>
        <strain evidence="3 4">JCM 3332</strain>
    </source>
</reference>
<proteinExistence type="predicted"/>